<dbReference type="EMBL" id="LXQA010531784">
    <property type="protein sequence ID" value="MCI57592.1"/>
    <property type="molecule type" value="Genomic_DNA"/>
</dbReference>
<evidence type="ECO:0000313" key="1">
    <source>
        <dbReference type="EMBL" id="MCI57592.1"/>
    </source>
</evidence>
<sequence length="50" mass="5421">RGCGHCGMVKQTEVLSGKPLLENGEDVVRQERVNLVMLGEGYKNGGYLEG</sequence>
<keyword evidence="2" id="KW-1185">Reference proteome</keyword>
<feature type="non-terminal residue" evidence="1">
    <location>
        <position position="1"/>
    </location>
</feature>
<comment type="caution">
    <text evidence="1">The sequence shown here is derived from an EMBL/GenBank/DDBJ whole genome shotgun (WGS) entry which is preliminary data.</text>
</comment>
<proteinExistence type="predicted"/>
<accession>A0A392T9S6</accession>
<dbReference type="Proteomes" id="UP000265520">
    <property type="component" value="Unassembled WGS sequence"/>
</dbReference>
<reference evidence="1 2" key="1">
    <citation type="journal article" date="2018" name="Front. Plant Sci.">
        <title>Red Clover (Trifolium pratense) and Zigzag Clover (T. medium) - A Picture of Genomic Similarities and Differences.</title>
        <authorList>
            <person name="Dluhosova J."/>
            <person name="Istvanek J."/>
            <person name="Nedelnik J."/>
            <person name="Repkova J."/>
        </authorList>
    </citation>
    <scope>NUCLEOTIDE SEQUENCE [LARGE SCALE GENOMIC DNA]</scope>
    <source>
        <strain evidence="2">cv. 10/8</strain>
        <tissue evidence="1">Leaf</tissue>
    </source>
</reference>
<name>A0A392T9S6_9FABA</name>
<dbReference type="AlphaFoldDB" id="A0A392T9S6"/>
<evidence type="ECO:0000313" key="2">
    <source>
        <dbReference type="Proteomes" id="UP000265520"/>
    </source>
</evidence>
<organism evidence="1 2">
    <name type="scientific">Trifolium medium</name>
    <dbReference type="NCBI Taxonomy" id="97028"/>
    <lineage>
        <taxon>Eukaryota</taxon>
        <taxon>Viridiplantae</taxon>
        <taxon>Streptophyta</taxon>
        <taxon>Embryophyta</taxon>
        <taxon>Tracheophyta</taxon>
        <taxon>Spermatophyta</taxon>
        <taxon>Magnoliopsida</taxon>
        <taxon>eudicotyledons</taxon>
        <taxon>Gunneridae</taxon>
        <taxon>Pentapetalae</taxon>
        <taxon>rosids</taxon>
        <taxon>fabids</taxon>
        <taxon>Fabales</taxon>
        <taxon>Fabaceae</taxon>
        <taxon>Papilionoideae</taxon>
        <taxon>50 kb inversion clade</taxon>
        <taxon>NPAAA clade</taxon>
        <taxon>Hologalegina</taxon>
        <taxon>IRL clade</taxon>
        <taxon>Trifolieae</taxon>
        <taxon>Trifolium</taxon>
    </lineage>
</organism>
<protein>
    <submittedName>
        <fullName evidence="1">Uncharacterized protein</fullName>
    </submittedName>
</protein>